<keyword evidence="3" id="KW-1185">Reference proteome</keyword>
<dbReference type="Proteomes" id="UP000243459">
    <property type="component" value="Chromosome 1"/>
</dbReference>
<dbReference type="EMBL" id="CM007381">
    <property type="protein sequence ID" value="ONK80185.1"/>
    <property type="molecule type" value="Genomic_DNA"/>
</dbReference>
<dbReference type="AlphaFoldDB" id="A0A5P1FPE3"/>
<feature type="region of interest" description="Disordered" evidence="1">
    <location>
        <begin position="1"/>
        <end position="22"/>
    </location>
</feature>
<gene>
    <name evidence="2" type="ORF">A4U43_C01F14850</name>
</gene>
<evidence type="ECO:0000313" key="3">
    <source>
        <dbReference type="Proteomes" id="UP000243459"/>
    </source>
</evidence>
<protein>
    <submittedName>
        <fullName evidence="2">Uncharacterized protein</fullName>
    </submittedName>
</protein>
<dbReference type="Gramene" id="ONK80185">
    <property type="protein sequence ID" value="ONK80185"/>
    <property type="gene ID" value="A4U43_C01F14850"/>
</dbReference>
<accession>A0A5P1FPE3</accession>
<proteinExistence type="predicted"/>
<organism evidence="2 3">
    <name type="scientific">Asparagus officinalis</name>
    <name type="common">Garden asparagus</name>
    <dbReference type="NCBI Taxonomy" id="4686"/>
    <lineage>
        <taxon>Eukaryota</taxon>
        <taxon>Viridiplantae</taxon>
        <taxon>Streptophyta</taxon>
        <taxon>Embryophyta</taxon>
        <taxon>Tracheophyta</taxon>
        <taxon>Spermatophyta</taxon>
        <taxon>Magnoliopsida</taxon>
        <taxon>Liliopsida</taxon>
        <taxon>Asparagales</taxon>
        <taxon>Asparagaceae</taxon>
        <taxon>Asparagoideae</taxon>
        <taxon>Asparagus</taxon>
    </lineage>
</organism>
<reference evidence="3" key="1">
    <citation type="journal article" date="2017" name="Nat. Commun.">
        <title>The asparagus genome sheds light on the origin and evolution of a young Y chromosome.</title>
        <authorList>
            <person name="Harkess A."/>
            <person name="Zhou J."/>
            <person name="Xu C."/>
            <person name="Bowers J.E."/>
            <person name="Van der Hulst R."/>
            <person name="Ayyampalayam S."/>
            <person name="Mercati F."/>
            <person name="Riccardi P."/>
            <person name="McKain M.R."/>
            <person name="Kakrana A."/>
            <person name="Tang H."/>
            <person name="Ray J."/>
            <person name="Groenendijk J."/>
            <person name="Arikit S."/>
            <person name="Mathioni S.M."/>
            <person name="Nakano M."/>
            <person name="Shan H."/>
            <person name="Telgmann-Rauber A."/>
            <person name="Kanno A."/>
            <person name="Yue Z."/>
            <person name="Chen H."/>
            <person name="Li W."/>
            <person name="Chen Y."/>
            <person name="Xu X."/>
            <person name="Zhang Y."/>
            <person name="Luo S."/>
            <person name="Chen H."/>
            <person name="Gao J."/>
            <person name="Mao Z."/>
            <person name="Pires J.C."/>
            <person name="Luo M."/>
            <person name="Kudrna D."/>
            <person name="Wing R.A."/>
            <person name="Meyers B.C."/>
            <person name="Yi K."/>
            <person name="Kong H."/>
            <person name="Lavrijsen P."/>
            <person name="Sunseri F."/>
            <person name="Falavigna A."/>
            <person name="Ye Y."/>
            <person name="Leebens-Mack J.H."/>
            <person name="Chen G."/>
        </authorList>
    </citation>
    <scope>NUCLEOTIDE SEQUENCE [LARGE SCALE GENOMIC DNA]</scope>
    <source>
        <strain evidence="3">cv. DH0086</strain>
    </source>
</reference>
<sequence length="102" mass="10899">MALKIAAGKGKGKKATSSSSEAAALPVFSAKEKARSKDDVPLAQHRIRSRPESSVSAEVTDPTLVFVAEIVIVLGSAAEAEVDKPQRLLYQLALLLRPKFKL</sequence>
<name>A0A5P1FPE3_ASPOF</name>
<evidence type="ECO:0000313" key="2">
    <source>
        <dbReference type="EMBL" id="ONK80185.1"/>
    </source>
</evidence>
<evidence type="ECO:0000256" key="1">
    <source>
        <dbReference type="SAM" id="MobiDB-lite"/>
    </source>
</evidence>